<evidence type="ECO:0000256" key="12">
    <source>
        <dbReference type="ARBA" id="ARBA00022840"/>
    </source>
</evidence>
<evidence type="ECO:0000313" key="26">
    <source>
        <dbReference type="Proteomes" id="UP000599688"/>
    </source>
</evidence>
<dbReference type="PIRSF" id="PIRSF001563">
    <property type="entry name" value="Folylpolyglu_synth"/>
    <property type="match status" value="1"/>
</dbReference>
<dbReference type="PROSITE" id="PS01012">
    <property type="entry name" value="FOLYLPOLYGLU_SYNT_2"/>
    <property type="match status" value="1"/>
</dbReference>
<dbReference type="EMBL" id="BMGL01000001">
    <property type="protein sequence ID" value="GGE03817.1"/>
    <property type="molecule type" value="Genomic_DNA"/>
</dbReference>
<evidence type="ECO:0000256" key="9">
    <source>
        <dbReference type="ARBA" id="ARBA00022598"/>
    </source>
</evidence>
<evidence type="ECO:0000256" key="1">
    <source>
        <dbReference type="ARBA" id="ARBA00001946"/>
    </source>
</evidence>
<dbReference type="InterPro" id="IPR036615">
    <property type="entry name" value="Mur_ligase_C_dom_sf"/>
</dbReference>
<dbReference type="GO" id="GO:0005524">
    <property type="term" value="F:ATP binding"/>
    <property type="evidence" value="ECO:0007669"/>
    <property type="project" value="UniProtKB-KW"/>
</dbReference>
<feature type="domain" description="Mur ligase C-terminal" evidence="23">
    <location>
        <begin position="278"/>
        <end position="395"/>
    </location>
</feature>
<comment type="catalytic activity">
    <reaction evidence="19">
        <text>10-formyltetrahydrofolyl-(gamma-L-Glu)(n) + L-glutamate + ATP = 10-formyltetrahydrofolyl-(gamma-L-Glu)(n+1) + ADP + phosphate + H(+)</text>
        <dbReference type="Rhea" id="RHEA:51904"/>
        <dbReference type="Rhea" id="RHEA-COMP:13088"/>
        <dbReference type="Rhea" id="RHEA-COMP:14300"/>
        <dbReference type="ChEBI" id="CHEBI:15378"/>
        <dbReference type="ChEBI" id="CHEBI:29985"/>
        <dbReference type="ChEBI" id="CHEBI:30616"/>
        <dbReference type="ChEBI" id="CHEBI:43474"/>
        <dbReference type="ChEBI" id="CHEBI:134413"/>
        <dbReference type="ChEBI" id="CHEBI:456216"/>
        <dbReference type="EC" id="6.3.2.17"/>
    </reaction>
</comment>
<dbReference type="Pfam" id="PF08245">
    <property type="entry name" value="Mur_ligase_M"/>
    <property type="match status" value="1"/>
</dbReference>
<dbReference type="AlphaFoldDB" id="A0A916ZM41"/>
<evidence type="ECO:0000256" key="14">
    <source>
        <dbReference type="ARBA" id="ARBA00022909"/>
    </source>
</evidence>
<dbReference type="InterPro" id="IPR018109">
    <property type="entry name" value="Folylpolyglutamate_synth_CS"/>
</dbReference>
<gene>
    <name evidence="25" type="primary">folC</name>
    <name evidence="25" type="ORF">GCM10010831_01700</name>
</gene>
<dbReference type="RefSeq" id="WP_188404864.1">
    <property type="nucleotide sequence ID" value="NZ_BMGL01000001.1"/>
</dbReference>
<evidence type="ECO:0000256" key="16">
    <source>
        <dbReference type="ARBA" id="ARBA00030592"/>
    </source>
</evidence>
<keyword evidence="10" id="KW-0479">Metal-binding</keyword>
<reference evidence="25 26" key="1">
    <citation type="journal article" date="2014" name="Int. J. Syst. Evol. Microbiol.">
        <title>Complete genome sequence of Corynebacterium casei LMG S-19264T (=DSM 44701T), isolated from a smear-ripened cheese.</title>
        <authorList>
            <consortium name="US DOE Joint Genome Institute (JGI-PGF)"/>
            <person name="Walter F."/>
            <person name="Albersmeier A."/>
            <person name="Kalinowski J."/>
            <person name="Ruckert C."/>
        </authorList>
    </citation>
    <scope>NUCLEOTIDE SEQUENCE [LARGE SCALE GENOMIC DNA]</scope>
    <source>
        <strain evidence="25 26">CGMCC 1.12925</strain>
    </source>
</reference>
<dbReference type="InterPro" id="IPR036565">
    <property type="entry name" value="Mur-like_cat_sf"/>
</dbReference>
<accession>A0A916ZM41</accession>
<dbReference type="Pfam" id="PF02875">
    <property type="entry name" value="Mur_ligase_C"/>
    <property type="match status" value="1"/>
</dbReference>
<comment type="cofactor">
    <cofactor evidence="1">
        <name>Mg(2+)</name>
        <dbReference type="ChEBI" id="CHEBI:18420"/>
    </cofactor>
</comment>
<evidence type="ECO:0000256" key="5">
    <source>
        <dbReference type="ARBA" id="ARBA00008276"/>
    </source>
</evidence>
<comment type="caution">
    <text evidence="25">The sequence shown here is derived from an EMBL/GenBank/DDBJ whole genome shotgun (WGS) entry which is preliminary data.</text>
</comment>
<evidence type="ECO:0000256" key="17">
    <source>
        <dbReference type="ARBA" id="ARBA00032510"/>
    </source>
</evidence>
<evidence type="ECO:0000256" key="20">
    <source>
        <dbReference type="ARBA" id="ARBA00049035"/>
    </source>
</evidence>
<organism evidence="25 26">
    <name type="scientific">Psychroflexus salis</name>
    <dbReference type="NCBI Taxonomy" id="1526574"/>
    <lineage>
        <taxon>Bacteria</taxon>
        <taxon>Pseudomonadati</taxon>
        <taxon>Bacteroidota</taxon>
        <taxon>Flavobacteriia</taxon>
        <taxon>Flavobacteriales</taxon>
        <taxon>Flavobacteriaceae</taxon>
        <taxon>Psychroflexus</taxon>
    </lineage>
</organism>
<comment type="similarity">
    <text evidence="5 22">Belongs to the folylpolyglutamate synthase family.</text>
</comment>
<keyword evidence="12 22" id="KW-0067">ATP-binding</keyword>
<dbReference type="NCBIfam" id="TIGR01499">
    <property type="entry name" value="folC"/>
    <property type="match status" value="1"/>
</dbReference>
<keyword evidence="11 22" id="KW-0547">Nucleotide-binding</keyword>
<dbReference type="PANTHER" id="PTHR11136:SF0">
    <property type="entry name" value="DIHYDROFOLATE SYNTHETASE-RELATED"/>
    <property type="match status" value="1"/>
</dbReference>
<evidence type="ECO:0000256" key="11">
    <source>
        <dbReference type="ARBA" id="ARBA00022741"/>
    </source>
</evidence>
<dbReference type="GO" id="GO:0005737">
    <property type="term" value="C:cytoplasm"/>
    <property type="evidence" value="ECO:0007669"/>
    <property type="project" value="TreeGrafter"/>
</dbReference>
<evidence type="ECO:0000256" key="18">
    <source>
        <dbReference type="ARBA" id="ARBA00047493"/>
    </source>
</evidence>
<evidence type="ECO:0000256" key="19">
    <source>
        <dbReference type="ARBA" id="ARBA00047808"/>
    </source>
</evidence>
<comment type="pathway">
    <text evidence="3">Cofactor biosynthesis; tetrahydrofolate biosynthesis; 7,8-dihydrofolate from 2-amino-4-hydroxy-6-hydroxymethyl-7,8-dihydropteridine diphosphate and 4-aminobenzoate: step 2/2.</text>
</comment>
<sequence>MNYEECINWLFNQLPMYQRQGKAAYKANLNNTIAFAEYLNYPEKKFKSIHVGGTNGKGSISHNLASIFQEAGYKVGLYTSPHLIDFRERIKINGQLIPQQNVIQFVENNREFMQKQELSFFEMTVGMAFSYFAEQKVDIAIIEVGLGGRLDSTNIIEPELSVITNISFDHTAFLGNTLAKIAGEKAGIIKKNTPVVIGEFNSETFSVFKAKAEIENAQLHLVNEKEAIPKDLNLVKFQQKNLRTLQTAIDLLKTKFNISKNNIEKGIANVRENTGLLGRWQIIQQNPKVICDTGHNEAGITLIAEELAKENFIKLHVVFGMVNDKDVNRSLQLLPKSANYYFCEPKIPRAQSHLKLLSEGQQIGLNCKSFRSVEEAYQNACTASTKQDLIFVGGSTFVVADFLQYLKKENL</sequence>
<dbReference type="InterPro" id="IPR004101">
    <property type="entry name" value="Mur_ligase_C"/>
</dbReference>
<dbReference type="SUPFAM" id="SSF53244">
    <property type="entry name" value="MurD-like peptide ligases, peptide-binding domain"/>
    <property type="match status" value="1"/>
</dbReference>
<comment type="catalytic activity">
    <reaction evidence="21">
        <text>7,8-dihydropteroate + L-glutamate + ATP = 7,8-dihydrofolate + ADP + phosphate + H(+)</text>
        <dbReference type="Rhea" id="RHEA:23584"/>
        <dbReference type="ChEBI" id="CHEBI:15378"/>
        <dbReference type="ChEBI" id="CHEBI:17839"/>
        <dbReference type="ChEBI" id="CHEBI:29985"/>
        <dbReference type="ChEBI" id="CHEBI:30616"/>
        <dbReference type="ChEBI" id="CHEBI:43474"/>
        <dbReference type="ChEBI" id="CHEBI:57451"/>
        <dbReference type="ChEBI" id="CHEBI:456216"/>
        <dbReference type="EC" id="6.3.2.12"/>
    </reaction>
</comment>
<dbReference type="Gene3D" id="3.40.1190.10">
    <property type="entry name" value="Mur-like, catalytic domain"/>
    <property type="match status" value="1"/>
</dbReference>
<evidence type="ECO:0000256" key="10">
    <source>
        <dbReference type="ARBA" id="ARBA00022723"/>
    </source>
</evidence>
<keyword evidence="13" id="KW-0460">Magnesium</keyword>
<evidence type="ECO:0000256" key="15">
    <source>
        <dbReference type="ARBA" id="ARBA00030048"/>
    </source>
</evidence>
<feature type="domain" description="Mur ligase central" evidence="24">
    <location>
        <begin position="51"/>
        <end position="231"/>
    </location>
</feature>
<protein>
    <recommendedName>
        <fullName evidence="8">Dihydrofolate synthase/folylpolyglutamate synthase</fullName>
        <ecNumber evidence="6">6.3.2.12</ecNumber>
        <ecNumber evidence="7">6.3.2.17</ecNumber>
    </recommendedName>
    <alternativeName>
        <fullName evidence="17">Folylpoly-gamma-glutamate synthetase-dihydrofolate synthetase</fullName>
    </alternativeName>
    <alternativeName>
        <fullName evidence="15">Folylpolyglutamate synthetase</fullName>
    </alternativeName>
    <alternativeName>
        <fullName evidence="16">Tetrahydrofolylpolyglutamate synthase</fullName>
    </alternativeName>
</protein>
<comment type="catalytic activity">
    <reaction evidence="20">
        <text>(6R)-5,10-methylenetetrahydrofolyl-(gamma-L-Glu)(n) + L-glutamate + ATP = (6R)-5,10-methylenetetrahydrofolyl-(gamma-L-Glu)(n+1) + ADP + phosphate + H(+)</text>
        <dbReference type="Rhea" id="RHEA:51912"/>
        <dbReference type="Rhea" id="RHEA-COMP:13257"/>
        <dbReference type="Rhea" id="RHEA-COMP:13258"/>
        <dbReference type="ChEBI" id="CHEBI:15378"/>
        <dbReference type="ChEBI" id="CHEBI:29985"/>
        <dbReference type="ChEBI" id="CHEBI:30616"/>
        <dbReference type="ChEBI" id="CHEBI:43474"/>
        <dbReference type="ChEBI" id="CHEBI:136572"/>
        <dbReference type="ChEBI" id="CHEBI:456216"/>
        <dbReference type="EC" id="6.3.2.17"/>
    </reaction>
</comment>
<keyword evidence="9 22" id="KW-0436">Ligase</keyword>
<evidence type="ECO:0000256" key="22">
    <source>
        <dbReference type="PIRNR" id="PIRNR001563"/>
    </source>
</evidence>
<evidence type="ECO:0000259" key="24">
    <source>
        <dbReference type="Pfam" id="PF08245"/>
    </source>
</evidence>
<dbReference type="Gene3D" id="3.90.190.20">
    <property type="entry name" value="Mur ligase, C-terminal domain"/>
    <property type="match status" value="1"/>
</dbReference>
<evidence type="ECO:0000256" key="6">
    <source>
        <dbReference type="ARBA" id="ARBA00013023"/>
    </source>
</evidence>
<dbReference type="InterPro" id="IPR001645">
    <property type="entry name" value="Folylpolyglutamate_synth"/>
</dbReference>
<evidence type="ECO:0000259" key="23">
    <source>
        <dbReference type="Pfam" id="PF02875"/>
    </source>
</evidence>
<comment type="pathway">
    <text evidence="4">Cofactor biosynthesis; tetrahydrofolylpolyglutamate biosynthesis.</text>
</comment>
<dbReference type="PANTHER" id="PTHR11136">
    <property type="entry name" value="FOLYLPOLYGLUTAMATE SYNTHASE-RELATED"/>
    <property type="match status" value="1"/>
</dbReference>
<dbReference type="FunFam" id="3.40.1190.10:FF:000011">
    <property type="entry name" value="Folylpolyglutamate synthase/dihydrofolate synthase"/>
    <property type="match status" value="1"/>
</dbReference>
<evidence type="ECO:0000313" key="25">
    <source>
        <dbReference type="EMBL" id="GGE03817.1"/>
    </source>
</evidence>
<evidence type="ECO:0000256" key="7">
    <source>
        <dbReference type="ARBA" id="ARBA00013025"/>
    </source>
</evidence>
<comment type="catalytic activity">
    <reaction evidence="18">
        <text>(6S)-5,6,7,8-tetrahydrofolyl-(gamma-L-Glu)(n) + L-glutamate + ATP = (6S)-5,6,7,8-tetrahydrofolyl-(gamma-L-Glu)(n+1) + ADP + phosphate + H(+)</text>
        <dbReference type="Rhea" id="RHEA:10580"/>
        <dbReference type="Rhea" id="RHEA-COMP:14738"/>
        <dbReference type="Rhea" id="RHEA-COMP:14740"/>
        <dbReference type="ChEBI" id="CHEBI:15378"/>
        <dbReference type="ChEBI" id="CHEBI:29985"/>
        <dbReference type="ChEBI" id="CHEBI:30616"/>
        <dbReference type="ChEBI" id="CHEBI:43474"/>
        <dbReference type="ChEBI" id="CHEBI:141005"/>
        <dbReference type="ChEBI" id="CHEBI:456216"/>
        <dbReference type="EC" id="6.3.2.17"/>
    </reaction>
</comment>
<keyword evidence="14" id="KW-0289">Folate biosynthesis</keyword>
<dbReference type="GO" id="GO:0046872">
    <property type="term" value="F:metal ion binding"/>
    <property type="evidence" value="ECO:0007669"/>
    <property type="project" value="UniProtKB-KW"/>
</dbReference>
<proteinExistence type="inferred from homology"/>
<evidence type="ECO:0000256" key="8">
    <source>
        <dbReference type="ARBA" id="ARBA00019357"/>
    </source>
</evidence>
<name>A0A916ZM41_9FLAO</name>
<evidence type="ECO:0000256" key="21">
    <source>
        <dbReference type="ARBA" id="ARBA00049161"/>
    </source>
</evidence>
<dbReference type="EC" id="6.3.2.12" evidence="6"/>
<keyword evidence="26" id="KW-1185">Reference proteome</keyword>
<evidence type="ECO:0000256" key="13">
    <source>
        <dbReference type="ARBA" id="ARBA00022842"/>
    </source>
</evidence>
<dbReference type="GO" id="GO:0046656">
    <property type="term" value="P:folic acid biosynthetic process"/>
    <property type="evidence" value="ECO:0007669"/>
    <property type="project" value="UniProtKB-KW"/>
</dbReference>
<evidence type="ECO:0000256" key="4">
    <source>
        <dbReference type="ARBA" id="ARBA00005150"/>
    </source>
</evidence>
<dbReference type="Proteomes" id="UP000599688">
    <property type="component" value="Unassembled WGS sequence"/>
</dbReference>
<comment type="function">
    <text evidence="2">Functions in two distinct reactions of the de novo folate biosynthetic pathway. Catalyzes the addition of a glutamate residue to dihydropteroate (7,8-dihydropteroate or H2Pte) to form dihydrofolate (7,8-dihydrofolate monoglutamate or H2Pte-Glu). Also catalyzes successive additions of L-glutamate to tetrahydrofolate or 10-formyltetrahydrofolate or 5,10-methylenetetrahydrofolate, leading to folylpolyglutamate derivatives.</text>
</comment>
<dbReference type="GO" id="GO:0008841">
    <property type="term" value="F:dihydrofolate synthase activity"/>
    <property type="evidence" value="ECO:0007669"/>
    <property type="project" value="UniProtKB-EC"/>
</dbReference>
<dbReference type="InterPro" id="IPR013221">
    <property type="entry name" value="Mur_ligase_cen"/>
</dbReference>
<dbReference type="SUPFAM" id="SSF53623">
    <property type="entry name" value="MurD-like peptide ligases, catalytic domain"/>
    <property type="match status" value="1"/>
</dbReference>
<dbReference type="GO" id="GO:0004326">
    <property type="term" value="F:tetrahydrofolylpolyglutamate synthase activity"/>
    <property type="evidence" value="ECO:0007669"/>
    <property type="project" value="UniProtKB-EC"/>
</dbReference>
<evidence type="ECO:0000256" key="3">
    <source>
        <dbReference type="ARBA" id="ARBA00004799"/>
    </source>
</evidence>
<dbReference type="EC" id="6.3.2.17" evidence="7"/>
<evidence type="ECO:0000256" key="2">
    <source>
        <dbReference type="ARBA" id="ARBA00002714"/>
    </source>
</evidence>